<dbReference type="InterPro" id="IPR032675">
    <property type="entry name" value="LRR_dom_sf"/>
</dbReference>
<dbReference type="AlphaFoldDB" id="A0A1E5W6S5"/>
<keyword evidence="2" id="KW-0732">Signal</keyword>
<evidence type="ECO:0000256" key="3">
    <source>
        <dbReference type="ARBA" id="ARBA00022737"/>
    </source>
</evidence>
<evidence type="ECO:0000259" key="4">
    <source>
        <dbReference type="Pfam" id="PF08263"/>
    </source>
</evidence>
<dbReference type="InterPro" id="IPR053211">
    <property type="entry name" value="DNA_repair-toleration"/>
</dbReference>
<evidence type="ECO:0000256" key="1">
    <source>
        <dbReference type="ARBA" id="ARBA00022614"/>
    </source>
</evidence>
<dbReference type="Pfam" id="PF08263">
    <property type="entry name" value="LRRNT_2"/>
    <property type="match status" value="1"/>
</dbReference>
<name>A0A1E5W6S5_9POAL</name>
<keyword evidence="1" id="KW-0433">Leucine-rich repeat</keyword>
<dbReference type="Proteomes" id="UP000095767">
    <property type="component" value="Unassembled WGS sequence"/>
</dbReference>
<evidence type="ECO:0000313" key="5">
    <source>
        <dbReference type="EMBL" id="OEL33143.1"/>
    </source>
</evidence>
<proteinExistence type="predicted"/>
<dbReference type="InterPro" id="IPR001611">
    <property type="entry name" value="Leu-rich_rpt"/>
</dbReference>
<dbReference type="Pfam" id="PF00560">
    <property type="entry name" value="LRR_1"/>
    <property type="match status" value="1"/>
</dbReference>
<organism evidence="5 6">
    <name type="scientific">Dichanthelium oligosanthes</name>
    <dbReference type="NCBI Taxonomy" id="888268"/>
    <lineage>
        <taxon>Eukaryota</taxon>
        <taxon>Viridiplantae</taxon>
        <taxon>Streptophyta</taxon>
        <taxon>Embryophyta</taxon>
        <taxon>Tracheophyta</taxon>
        <taxon>Spermatophyta</taxon>
        <taxon>Magnoliopsida</taxon>
        <taxon>Liliopsida</taxon>
        <taxon>Poales</taxon>
        <taxon>Poaceae</taxon>
        <taxon>PACMAD clade</taxon>
        <taxon>Panicoideae</taxon>
        <taxon>Panicodae</taxon>
        <taxon>Paniceae</taxon>
        <taxon>Dichantheliinae</taxon>
        <taxon>Dichanthelium</taxon>
    </lineage>
</organism>
<dbReference type="EMBL" id="LWDX02019749">
    <property type="protein sequence ID" value="OEL33143.1"/>
    <property type="molecule type" value="Genomic_DNA"/>
</dbReference>
<accession>A0A1E5W6S5</accession>
<keyword evidence="6" id="KW-1185">Reference proteome</keyword>
<dbReference type="OrthoDB" id="692957at2759"/>
<keyword evidence="3" id="KW-0677">Repeat</keyword>
<dbReference type="InterPro" id="IPR013210">
    <property type="entry name" value="LRR_N_plant-typ"/>
</dbReference>
<dbReference type="PANTHER" id="PTHR48060:SF21">
    <property type="entry name" value="L DOMAIN-LIKE PROTEIN"/>
    <property type="match status" value="1"/>
</dbReference>
<gene>
    <name evidence="5" type="ORF">BAE44_0005841</name>
</gene>
<protein>
    <recommendedName>
        <fullName evidence="4">Leucine-rich repeat-containing N-terminal plant-type domain-containing protein</fullName>
    </recommendedName>
</protein>
<dbReference type="SUPFAM" id="SSF52058">
    <property type="entry name" value="L domain-like"/>
    <property type="match status" value="1"/>
</dbReference>
<evidence type="ECO:0000256" key="2">
    <source>
        <dbReference type="ARBA" id="ARBA00022729"/>
    </source>
</evidence>
<comment type="caution">
    <text evidence="5">The sequence shown here is derived from an EMBL/GenBank/DDBJ whole genome shotgun (WGS) entry which is preliminary data.</text>
</comment>
<dbReference type="STRING" id="888268.A0A1E5W6S5"/>
<dbReference type="Gene3D" id="3.80.10.10">
    <property type="entry name" value="Ribonuclease Inhibitor"/>
    <property type="match status" value="1"/>
</dbReference>
<reference evidence="5 6" key="1">
    <citation type="submission" date="2016-09" db="EMBL/GenBank/DDBJ databases">
        <title>The draft genome of Dichanthelium oligosanthes: A C3 panicoid grass species.</title>
        <authorList>
            <person name="Studer A.J."/>
            <person name="Schnable J.C."/>
            <person name="Brutnell T.P."/>
        </authorList>
    </citation>
    <scope>NUCLEOTIDE SEQUENCE [LARGE SCALE GENOMIC DNA]</scope>
    <source>
        <strain evidence="6">cv. Kellogg 1175</strain>
        <tissue evidence="5">Leaf</tissue>
    </source>
</reference>
<sequence length="113" mass="11798">MAPTHATATLSSSGHAGDESALVAIKAKFSSHSGVMDSWNQSTSYCSWEGVTCSRRHRWRVVALDLSSQGLAGTISPAIGNLTFLRSLNLSINTLQGEIPPSIGPSGASRALT</sequence>
<feature type="domain" description="Leucine-rich repeat-containing N-terminal plant-type" evidence="4">
    <location>
        <begin position="16"/>
        <end position="54"/>
    </location>
</feature>
<dbReference type="PANTHER" id="PTHR48060">
    <property type="entry name" value="DNA DAMAGE-REPAIR/TOLERATION PROTEIN DRT100"/>
    <property type="match status" value="1"/>
</dbReference>
<evidence type="ECO:0000313" key="6">
    <source>
        <dbReference type="Proteomes" id="UP000095767"/>
    </source>
</evidence>